<accession>A0AA97ACK3</accession>
<dbReference type="EMBL" id="CP118734">
    <property type="protein sequence ID" value="WNY49281.1"/>
    <property type="molecule type" value="Genomic_DNA"/>
</dbReference>
<proteinExistence type="predicted"/>
<sequence>MVLYHYSSRTGMVEECTARTVEHCEFSAYSHSENFSWVEKYRQDENKARKEAIDNTERLLKRDYLFATFSDRLLWSDTGVKDWSRVTIRAMEVAKVDSDIIQWLKSKPFCLFHRSQSGIASFLNSQNGLKDVAKVMESLFYTNMGSDLGTQTMLDRWQLRKHCSNDGAATNFHKPVLNHHITSIDNYSLANVWLEYIREKKKRGELREFIYGMEVFYAIVLPTGQSRPEESYWTCK</sequence>
<evidence type="ECO:0000313" key="2">
    <source>
        <dbReference type="Proteomes" id="UP001301526"/>
    </source>
</evidence>
<reference evidence="1 2" key="1">
    <citation type="submission" date="2023-02" db="EMBL/GenBank/DDBJ databases">
        <title>Streptococcus sp. Genome Sequencing and Assembly.</title>
        <authorList>
            <person name="Shore S.M."/>
            <person name="Nicholson T.L."/>
        </authorList>
    </citation>
    <scope>NUCLEOTIDE SEQUENCE [LARGE SCALE GENOMIC DNA]</scope>
    <source>
        <strain evidence="1 2">29892</strain>
    </source>
</reference>
<keyword evidence="2" id="KW-1185">Reference proteome</keyword>
<gene>
    <name evidence="1" type="ORF">PW220_01140</name>
</gene>
<protein>
    <submittedName>
        <fullName evidence="1">Uncharacterized protein</fullName>
    </submittedName>
</protein>
<dbReference type="RefSeq" id="WP_248055302.1">
    <property type="nucleotide sequence ID" value="NZ_CP118734.1"/>
</dbReference>
<evidence type="ECO:0000313" key="1">
    <source>
        <dbReference type="EMBL" id="WNY49281.1"/>
    </source>
</evidence>
<dbReference type="Proteomes" id="UP001301526">
    <property type="component" value="Chromosome"/>
</dbReference>
<organism evidence="1 2">
    <name type="scientific">Streptococcus iners subsp. hyiners</name>
    <dbReference type="NCBI Taxonomy" id="3028083"/>
    <lineage>
        <taxon>Bacteria</taxon>
        <taxon>Bacillati</taxon>
        <taxon>Bacillota</taxon>
        <taxon>Bacilli</taxon>
        <taxon>Lactobacillales</taxon>
        <taxon>Streptococcaceae</taxon>
        <taxon>Streptococcus</taxon>
        <taxon>Streptococcus iners</taxon>
    </lineage>
</organism>
<dbReference type="AlphaFoldDB" id="A0AA97ACK3"/>
<name>A0AA97ACK3_9STRE</name>